<organism evidence="2 3">
    <name type="scientific">Ramlibacter montanisoli</name>
    <dbReference type="NCBI Taxonomy" id="2732512"/>
    <lineage>
        <taxon>Bacteria</taxon>
        <taxon>Pseudomonadati</taxon>
        <taxon>Pseudomonadota</taxon>
        <taxon>Betaproteobacteria</taxon>
        <taxon>Burkholderiales</taxon>
        <taxon>Comamonadaceae</taxon>
        <taxon>Ramlibacter</taxon>
    </lineage>
</organism>
<reference evidence="2 3" key="1">
    <citation type="submission" date="2020-05" db="EMBL/GenBank/DDBJ databases">
        <authorList>
            <person name="Khan S.A."/>
            <person name="Jeon C.O."/>
            <person name="Chun B.H."/>
        </authorList>
    </citation>
    <scope>NUCLEOTIDE SEQUENCE [LARGE SCALE GENOMIC DNA]</scope>
    <source>
        <strain evidence="2 3">B156</strain>
    </source>
</reference>
<protein>
    <submittedName>
        <fullName evidence="2">Uncharacterized protein</fullName>
    </submittedName>
</protein>
<sequence>MKSKLVVLLSALLASGAVLAQPKAPEPDYTLSFNVGAVTDYRYRGISQSRLKPALQGGADFAHKSGFYVGTWASTIRWVEDAGGNADVEVDIYGGYKTTFGAFGIDVGALRYLYPNSELAVSPNTTELYVAGTYGPATLKYSHAITNLFGFADSKGSGYLDLSATFDTGFWGMTVTPHVGHQRVRRNSGASYTDWSVALGKDFGNGLSASLAYVDTDTDAYFAPNGKNLGRAGVVLGVKYGF</sequence>
<gene>
    <name evidence="2" type="ORF">HK415_18215</name>
</gene>
<dbReference type="NCBIfam" id="TIGR02001">
    <property type="entry name" value="gcw_chp"/>
    <property type="match status" value="1"/>
</dbReference>
<feature type="signal peptide" evidence="1">
    <location>
        <begin position="1"/>
        <end position="20"/>
    </location>
</feature>
<dbReference type="Proteomes" id="UP000552954">
    <property type="component" value="Unassembled WGS sequence"/>
</dbReference>
<comment type="caution">
    <text evidence="2">The sequence shown here is derived from an EMBL/GenBank/DDBJ whole genome shotgun (WGS) entry which is preliminary data.</text>
</comment>
<proteinExistence type="predicted"/>
<keyword evidence="1" id="KW-0732">Signal</keyword>
<reference evidence="2 3" key="2">
    <citation type="submission" date="2020-06" db="EMBL/GenBank/DDBJ databases">
        <title>Ramlibacter rhizophilus sp. nov., isolated from rhizosphere soil of national flower Mugunghwa from South Korea.</title>
        <authorList>
            <person name="Zheng-Fei Y."/>
            <person name="Huan T."/>
        </authorList>
    </citation>
    <scope>NUCLEOTIDE SEQUENCE [LARGE SCALE GENOMIC DNA]</scope>
    <source>
        <strain evidence="2 3">B156</strain>
    </source>
</reference>
<dbReference type="InterPro" id="IPR010239">
    <property type="entry name" value="CHP02001"/>
</dbReference>
<evidence type="ECO:0000256" key="1">
    <source>
        <dbReference type="SAM" id="SignalP"/>
    </source>
</evidence>
<dbReference type="EMBL" id="JABFCS010000001">
    <property type="protein sequence ID" value="NNU44675.1"/>
    <property type="molecule type" value="Genomic_DNA"/>
</dbReference>
<dbReference type="AlphaFoldDB" id="A0A849KIK9"/>
<name>A0A849KIK9_9BURK</name>
<evidence type="ECO:0000313" key="2">
    <source>
        <dbReference type="EMBL" id="NNU44675.1"/>
    </source>
</evidence>
<dbReference type="RefSeq" id="WP_171561690.1">
    <property type="nucleotide sequence ID" value="NZ_JABFCS010000001.1"/>
</dbReference>
<evidence type="ECO:0000313" key="3">
    <source>
        <dbReference type="Proteomes" id="UP000552954"/>
    </source>
</evidence>
<accession>A0A849KIK9</accession>
<feature type="chain" id="PRO_5032484123" evidence="1">
    <location>
        <begin position="21"/>
        <end position="242"/>
    </location>
</feature>
<keyword evidence="3" id="KW-1185">Reference proteome</keyword>
<dbReference type="Pfam" id="PF09694">
    <property type="entry name" value="Gcw_chp"/>
    <property type="match status" value="1"/>
</dbReference>